<feature type="transmembrane region" description="Helical" evidence="1">
    <location>
        <begin position="140"/>
        <end position="162"/>
    </location>
</feature>
<keyword evidence="1" id="KW-1133">Transmembrane helix</keyword>
<feature type="transmembrane region" description="Helical" evidence="1">
    <location>
        <begin position="104"/>
        <end position="125"/>
    </location>
</feature>
<keyword evidence="3" id="KW-1185">Reference proteome</keyword>
<evidence type="ECO:0000256" key="1">
    <source>
        <dbReference type="SAM" id="Phobius"/>
    </source>
</evidence>
<dbReference type="RefSeq" id="WP_186977414.1">
    <property type="nucleotide sequence ID" value="NZ_JACOOH010000007.1"/>
</dbReference>
<sequence length="193" mass="22256">MKTPTKTNISSLLRYLIVACIPFIFSGCYSTSSTSILDGELEWYAWAYIYFYIVTILTLIFDVMGRCDHEDTETIKIDGHEIEYKTGKTLYGSAEQGSTFSTDVLMLGTVFGPIIFGYFLFLYYLYESHFFDTENPLKSILFFAGIPGALIALGFYVFVLISPYCYRFFEELRWVCYSILIIDVIVGLWHMDI</sequence>
<keyword evidence="1" id="KW-0812">Transmembrane</keyword>
<reference evidence="2 3" key="1">
    <citation type="submission" date="2020-08" db="EMBL/GenBank/DDBJ databases">
        <title>Genome public.</title>
        <authorList>
            <person name="Liu C."/>
            <person name="Sun Q."/>
        </authorList>
    </citation>
    <scope>NUCLEOTIDE SEQUENCE [LARGE SCALE GENOMIC DNA]</scope>
    <source>
        <strain evidence="2 3">NSJ-56</strain>
    </source>
</reference>
<name>A0ABR7D3T6_9BACT</name>
<feature type="transmembrane region" description="Helical" evidence="1">
    <location>
        <begin position="43"/>
        <end position="61"/>
    </location>
</feature>
<comment type="caution">
    <text evidence="2">The sequence shown here is derived from an EMBL/GenBank/DDBJ whole genome shotgun (WGS) entry which is preliminary data.</text>
</comment>
<evidence type="ECO:0000313" key="2">
    <source>
        <dbReference type="EMBL" id="MBC5622610.1"/>
    </source>
</evidence>
<keyword evidence="1" id="KW-0472">Membrane</keyword>
<dbReference type="PROSITE" id="PS51257">
    <property type="entry name" value="PROKAR_LIPOPROTEIN"/>
    <property type="match status" value="1"/>
</dbReference>
<proteinExistence type="predicted"/>
<gene>
    <name evidence="2" type="ORF">H8S64_16060</name>
</gene>
<accession>A0ABR7D3T6</accession>
<dbReference type="EMBL" id="JACOOH010000007">
    <property type="protein sequence ID" value="MBC5622610.1"/>
    <property type="molecule type" value="Genomic_DNA"/>
</dbReference>
<dbReference type="Proteomes" id="UP000646484">
    <property type="component" value="Unassembled WGS sequence"/>
</dbReference>
<protein>
    <recommendedName>
        <fullName evidence="4">Lipoprotein</fullName>
    </recommendedName>
</protein>
<evidence type="ECO:0008006" key="4">
    <source>
        <dbReference type="Google" id="ProtNLM"/>
    </source>
</evidence>
<organism evidence="2 3">
    <name type="scientific">Butyricimonas hominis</name>
    <dbReference type="NCBI Taxonomy" id="2763032"/>
    <lineage>
        <taxon>Bacteria</taxon>
        <taxon>Pseudomonadati</taxon>
        <taxon>Bacteroidota</taxon>
        <taxon>Bacteroidia</taxon>
        <taxon>Bacteroidales</taxon>
        <taxon>Odoribacteraceae</taxon>
        <taxon>Butyricimonas</taxon>
    </lineage>
</organism>
<feature type="transmembrane region" description="Helical" evidence="1">
    <location>
        <begin position="12"/>
        <end position="37"/>
    </location>
</feature>
<feature type="transmembrane region" description="Helical" evidence="1">
    <location>
        <begin position="174"/>
        <end position="191"/>
    </location>
</feature>
<evidence type="ECO:0000313" key="3">
    <source>
        <dbReference type="Proteomes" id="UP000646484"/>
    </source>
</evidence>